<evidence type="ECO:0000313" key="2">
    <source>
        <dbReference type="EMBL" id="KAE8701191.1"/>
    </source>
</evidence>
<keyword evidence="3" id="KW-1185">Reference proteome</keyword>
<name>A0A6A3A9P4_HIBSY</name>
<feature type="region of interest" description="Disordered" evidence="1">
    <location>
        <begin position="1"/>
        <end position="54"/>
    </location>
</feature>
<dbReference type="EMBL" id="VEPZ02001024">
    <property type="protein sequence ID" value="KAE8701191.1"/>
    <property type="molecule type" value="Genomic_DNA"/>
</dbReference>
<reference evidence="2" key="1">
    <citation type="submission" date="2019-09" db="EMBL/GenBank/DDBJ databases">
        <title>Draft genome information of white flower Hibiscus syriacus.</title>
        <authorList>
            <person name="Kim Y.-M."/>
        </authorList>
    </citation>
    <scope>NUCLEOTIDE SEQUENCE [LARGE SCALE GENOMIC DNA]</scope>
    <source>
        <strain evidence="2">YM2019G1</strain>
    </source>
</reference>
<feature type="compositionally biased region" description="Basic and acidic residues" evidence="1">
    <location>
        <begin position="33"/>
        <end position="45"/>
    </location>
</feature>
<sequence>MDKGPKKEGDTLNVQVERNVDSYNSSAGQGQELKNEQLSHQHSPSDPKTSGSVLTSAAAAVAITLESAKDALSRN</sequence>
<proteinExistence type="predicted"/>
<dbReference type="AlphaFoldDB" id="A0A6A3A9P4"/>
<protein>
    <submittedName>
        <fullName evidence="2">Microtubule binding protein</fullName>
    </submittedName>
</protein>
<organism evidence="2 3">
    <name type="scientific">Hibiscus syriacus</name>
    <name type="common">Rose of Sharon</name>
    <dbReference type="NCBI Taxonomy" id="106335"/>
    <lineage>
        <taxon>Eukaryota</taxon>
        <taxon>Viridiplantae</taxon>
        <taxon>Streptophyta</taxon>
        <taxon>Embryophyta</taxon>
        <taxon>Tracheophyta</taxon>
        <taxon>Spermatophyta</taxon>
        <taxon>Magnoliopsida</taxon>
        <taxon>eudicotyledons</taxon>
        <taxon>Gunneridae</taxon>
        <taxon>Pentapetalae</taxon>
        <taxon>rosids</taxon>
        <taxon>malvids</taxon>
        <taxon>Malvales</taxon>
        <taxon>Malvaceae</taxon>
        <taxon>Malvoideae</taxon>
        <taxon>Hibiscus</taxon>
    </lineage>
</organism>
<dbReference type="Proteomes" id="UP000436088">
    <property type="component" value="Unassembled WGS sequence"/>
</dbReference>
<evidence type="ECO:0000313" key="3">
    <source>
        <dbReference type="Proteomes" id="UP000436088"/>
    </source>
</evidence>
<feature type="compositionally biased region" description="Basic and acidic residues" evidence="1">
    <location>
        <begin position="1"/>
        <end position="10"/>
    </location>
</feature>
<accession>A0A6A3A9P4</accession>
<comment type="caution">
    <text evidence="2">The sequence shown here is derived from an EMBL/GenBank/DDBJ whole genome shotgun (WGS) entry which is preliminary data.</text>
</comment>
<evidence type="ECO:0000256" key="1">
    <source>
        <dbReference type="SAM" id="MobiDB-lite"/>
    </source>
</evidence>
<feature type="compositionally biased region" description="Polar residues" evidence="1">
    <location>
        <begin position="12"/>
        <end position="29"/>
    </location>
</feature>
<gene>
    <name evidence="2" type="ORF">F3Y22_tig00110548pilonHSYRG00475</name>
</gene>